<dbReference type="SMART" id="SM00342">
    <property type="entry name" value="HTH_ARAC"/>
    <property type="match status" value="1"/>
</dbReference>
<gene>
    <name evidence="5" type="ORF">CH338_00725</name>
</gene>
<name>A0A327L3D3_9BRAD</name>
<dbReference type="PRINTS" id="PR00032">
    <property type="entry name" value="HTHARAC"/>
</dbReference>
<accession>A0A327L3D3</accession>
<comment type="caution">
    <text evidence="5">The sequence shown here is derived from an EMBL/GenBank/DDBJ whole genome shotgun (WGS) entry which is preliminary data.</text>
</comment>
<evidence type="ECO:0000256" key="1">
    <source>
        <dbReference type="ARBA" id="ARBA00023015"/>
    </source>
</evidence>
<dbReference type="InterPro" id="IPR050204">
    <property type="entry name" value="AraC_XylS_family_regulators"/>
</dbReference>
<keyword evidence="3" id="KW-0804">Transcription</keyword>
<dbReference type="EMBL" id="NPEU01000003">
    <property type="protein sequence ID" value="RAI42188.1"/>
    <property type="molecule type" value="Genomic_DNA"/>
</dbReference>
<dbReference type="Proteomes" id="UP000248863">
    <property type="component" value="Unassembled WGS sequence"/>
</dbReference>
<dbReference type="PROSITE" id="PS01124">
    <property type="entry name" value="HTH_ARAC_FAMILY_2"/>
    <property type="match status" value="1"/>
</dbReference>
<dbReference type="InterPro" id="IPR020449">
    <property type="entry name" value="Tscrpt_reg_AraC-type_HTH"/>
</dbReference>
<evidence type="ECO:0000313" key="6">
    <source>
        <dbReference type="Proteomes" id="UP000248863"/>
    </source>
</evidence>
<organism evidence="5 6">
    <name type="scientific">Rhodoplanes elegans</name>
    <dbReference type="NCBI Taxonomy" id="29408"/>
    <lineage>
        <taxon>Bacteria</taxon>
        <taxon>Pseudomonadati</taxon>
        <taxon>Pseudomonadota</taxon>
        <taxon>Alphaproteobacteria</taxon>
        <taxon>Hyphomicrobiales</taxon>
        <taxon>Nitrobacteraceae</taxon>
        <taxon>Rhodoplanes</taxon>
    </lineage>
</organism>
<dbReference type="PANTHER" id="PTHR46796:SF6">
    <property type="entry name" value="ARAC SUBFAMILY"/>
    <property type="match status" value="1"/>
</dbReference>
<evidence type="ECO:0000313" key="5">
    <source>
        <dbReference type="EMBL" id="RAI42188.1"/>
    </source>
</evidence>
<protein>
    <submittedName>
        <fullName evidence="5">AraC family transcriptional regulator</fullName>
    </submittedName>
</protein>
<dbReference type="GO" id="GO:0003700">
    <property type="term" value="F:DNA-binding transcription factor activity"/>
    <property type="evidence" value="ECO:0007669"/>
    <property type="project" value="InterPro"/>
</dbReference>
<dbReference type="SUPFAM" id="SSF46689">
    <property type="entry name" value="Homeodomain-like"/>
    <property type="match status" value="1"/>
</dbReference>
<dbReference type="GO" id="GO:0043565">
    <property type="term" value="F:sequence-specific DNA binding"/>
    <property type="evidence" value="ECO:0007669"/>
    <property type="project" value="InterPro"/>
</dbReference>
<dbReference type="OrthoDB" id="8004517at2"/>
<keyword evidence="2" id="KW-0238">DNA-binding</keyword>
<dbReference type="Pfam" id="PF12833">
    <property type="entry name" value="HTH_18"/>
    <property type="match status" value="1"/>
</dbReference>
<dbReference type="InterPro" id="IPR018062">
    <property type="entry name" value="HTH_AraC-typ_CS"/>
</dbReference>
<evidence type="ECO:0000259" key="4">
    <source>
        <dbReference type="PROSITE" id="PS01124"/>
    </source>
</evidence>
<dbReference type="InterPro" id="IPR009057">
    <property type="entry name" value="Homeodomain-like_sf"/>
</dbReference>
<evidence type="ECO:0000256" key="3">
    <source>
        <dbReference type="ARBA" id="ARBA00023163"/>
    </source>
</evidence>
<dbReference type="InterPro" id="IPR018060">
    <property type="entry name" value="HTH_AraC"/>
</dbReference>
<proteinExistence type="predicted"/>
<keyword evidence="1" id="KW-0805">Transcription regulation</keyword>
<feature type="domain" description="HTH araC/xylS-type" evidence="4">
    <location>
        <begin position="229"/>
        <end position="330"/>
    </location>
</feature>
<dbReference type="Gene3D" id="1.10.10.60">
    <property type="entry name" value="Homeodomain-like"/>
    <property type="match status" value="1"/>
</dbReference>
<keyword evidence="6" id="KW-1185">Reference proteome</keyword>
<dbReference type="PANTHER" id="PTHR46796">
    <property type="entry name" value="HTH-TYPE TRANSCRIPTIONAL ACTIVATOR RHAS-RELATED"/>
    <property type="match status" value="1"/>
</dbReference>
<sequence>MSRRNIAATRGVAAEAMNANVIDPKLSEIDDEQARLRTWQALTSSLFVASRAKPAVARPNLVFRCFNLERALFFDHCTCAYDAERNLAQIVTQGVDHILIGLQISGMMQLTRPGSGTGVIRPGDVFVLDLAQSIKLATDGTSAVQICIPRRRFDDQTRRSGLRHMQILPSQSSPLFKLLADHLLNMRGCLSRAGSEQRNLLTSAALAICNAAFMPGYAAPSSLPVATAIEIKQFIEDNIQNSDLGIDLVRARFGLSRTPLYKLFENDGGIASYIRNRRLVRAMRLLAGVEGGPRQRVSSVAYACGYESEKVFSRAFRRRYGVNPRDVTRGGGGGPVQERSILLTSWIHDL</sequence>
<dbReference type="PROSITE" id="PS00041">
    <property type="entry name" value="HTH_ARAC_FAMILY_1"/>
    <property type="match status" value="1"/>
</dbReference>
<evidence type="ECO:0000256" key="2">
    <source>
        <dbReference type="ARBA" id="ARBA00023125"/>
    </source>
</evidence>
<dbReference type="AlphaFoldDB" id="A0A327L3D3"/>
<reference evidence="5 6" key="1">
    <citation type="submission" date="2017-07" db="EMBL/GenBank/DDBJ databases">
        <title>Draft Genome Sequences of Select Purple Nonsulfur Bacteria.</title>
        <authorList>
            <person name="Lasarre B."/>
            <person name="Mckinlay J.B."/>
        </authorList>
    </citation>
    <scope>NUCLEOTIDE SEQUENCE [LARGE SCALE GENOMIC DNA]</scope>
    <source>
        <strain evidence="5 6">DSM 11907</strain>
    </source>
</reference>